<dbReference type="EMBL" id="WJQU01000002">
    <property type="protein sequence ID" value="KAJ6642372.1"/>
    <property type="molecule type" value="Genomic_DNA"/>
</dbReference>
<evidence type="ECO:0000313" key="1">
    <source>
        <dbReference type="EMBL" id="KAJ6642372.1"/>
    </source>
</evidence>
<evidence type="ECO:0000313" key="2">
    <source>
        <dbReference type="Proteomes" id="UP001151699"/>
    </source>
</evidence>
<protein>
    <submittedName>
        <fullName evidence="1">Uncharacterized protein</fullName>
    </submittedName>
</protein>
<reference evidence="1" key="1">
    <citation type="submission" date="2022-07" db="EMBL/GenBank/DDBJ databases">
        <authorList>
            <person name="Trinca V."/>
            <person name="Uliana J.V.C."/>
            <person name="Torres T.T."/>
            <person name="Ward R.J."/>
            <person name="Monesi N."/>
        </authorList>
    </citation>
    <scope>NUCLEOTIDE SEQUENCE</scope>
    <source>
        <strain evidence="1">HSMRA1968</strain>
        <tissue evidence="1">Whole embryos</tissue>
    </source>
</reference>
<dbReference type="AlphaFoldDB" id="A0A9Q0S1W1"/>
<organism evidence="1 2">
    <name type="scientific">Pseudolycoriella hygida</name>
    <dbReference type="NCBI Taxonomy" id="35572"/>
    <lineage>
        <taxon>Eukaryota</taxon>
        <taxon>Metazoa</taxon>
        <taxon>Ecdysozoa</taxon>
        <taxon>Arthropoda</taxon>
        <taxon>Hexapoda</taxon>
        <taxon>Insecta</taxon>
        <taxon>Pterygota</taxon>
        <taxon>Neoptera</taxon>
        <taxon>Endopterygota</taxon>
        <taxon>Diptera</taxon>
        <taxon>Nematocera</taxon>
        <taxon>Sciaroidea</taxon>
        <taxon>Sciaridae</taxon>
        <taxon>Pseudolycoriella</taxon>
    </lineage>
</organism>
<name>A0A9Q0S1W1_9DIPT</name>
<accession>A0A9Q0S1W1</accession>
<proteinExistence type="predicted"/>
<dbReference type="Proteomes" id="UP001151699">
    <property type="component" value="Chromosome B"/>
</dbReference>
<comment type="caution">
    <text evidence="1">The sequence shown here is derived from an EMBL/GenBank/DDBJ whole genome shotgun (WGS) entry which is preliminary data.</text>
</comment>
<gene>
    <name evidence="1" type="ORF">Bhyg_07320</name>
</gene>
<sequence>MTSKQCLFRERNNFTINVWINHEVKHYLAQLVYISFREQNCREMQRKSEKISYLTLISHISHKMLEVINEKLSTGGLKNDLHSN</sequence>
<keyword evidence="2" id="KW-1185">Reference proteome</keyword>